<organism evidence="1 2">
    <name type="scientific">Clostridium botulinum CFSAN001627</name>
    <dbReference type="NCBI Taxonomy" id="1232189"/>
    <lineage>
        <taxon>Bacteria</taxon>
        <taxon>Bacillati</taxon>
        <taxon>Bacillota</taxon>
        <taxon>Clostridia</taxon>
        <taxon>Eubacteriales</taxon>
        <taxon>Clostridiaceae</taxon>
        <taxon>Clostridium</taxon>
    </lineage>
</organism>
<gene>
    <name evidence="1" type="ORF">CFSAN001627_03480</name>
</gene>
<protein>
    <submittedName>
        <fullName evidence="1">Uncharacterized protein</fullName>
    </submittedName>
</protein>
<evidence type="ECO:0000313" key="1">
    <source>
        <dbReference type="EMBL" id="EKN42947.1"/>
    </source>
</evidence>
<dbReference type="AlphaFoldDB" id="M1ZT11"/>
<accession>M1ZT11</accession>
<dbReference type="EMBL" id="AMXI01000197">
    <property type="protein sequence ID" value="EKN42947.1"/>
    <property type="molecule type" value="Genomic_DNA"/>
</dbReference>
<dbReference type="Proteomes" id="UP000011944">
    <property type="component" value="Unassembled WGS sequence"/>
</dbReference>
<proteinExistence type="predicted"/>
<reference evidence="1 2" key="1">
    <citation type="submission" date="2012-10" db="EMBL/GenBank/DDBJ databases">
        <authorList>
            <person name="Strain E.A."/>
            <person name="Brown E."/>
            <person name="Allard M.W."/>
            <person name="Gonzalez-Escalona N."/>
            <person name="Timme R."/>
        </authorList>
    </citation>
    <scope>NUCLEOTIDE SEQUENCE [LARGE SCALE GENOMIC DNA]</scope>
    <source>
        <strain evidence="1 2">CFSAN001627</strain>
    </source>
</reference>
<sequence length="95" mass="11198">MARKSKPIPFTENENHLLEWAENRDKPFATYVKDLIREDMKKNNKFEKEELKAAIKEILKDMDINTIKKEETKTNSKLSNKSKAAYKSLLKNINK</sequence>
<comment type="caution">
    <text evidence="1">The sequence shown here is derived from an EMBL/GenBank/DDBJ whole genome shotgun (WGS) entry which is preliminary data.</text>
</comment>
<name>M1ZT11_CLOBO</name>
<reference evidence="1 2" key="2">
    <citation type="submission" date="2013-03" db="EMBL/GenBank/DDBJ databases">
        <title>Diversity in Clostridium botulinum.</title>
        <authorList>
            <person name="Timme R.E."/>
            <person name="Allard M."/>
            <person name="Luo Y."/>
            <person name="Strain E."/>
            <person name="Gonzalez-Escalona N."/>
            <person name="Brown E."/>
        </authorList>
    </citation>
    <scope>NUCLEOTIDE SEQUENCE [LARGE SCALE GENOMIC DNA]</scope>
    <source>
        <strain evidence="1 2">CFSAN001627</strain>
    </source>
</reference>
<dbReference type="PATRIC" id="fig|1232189.3.peg.564"/>
<evidence type="ECO:0000313" key="2">
    <source>
        <dbReference type="Proteomes" id="UP000011944"/>
    </source>
</evidence>